<proteinExistence type="inferred from homology"/>
<keyword evidence="5 8" id="KW-0067">ATP-binding</keyword>
<sequence length="562" mass="59554">MSLKVPKANNMQLFKEGYKVSSGIEDAVLRNIQAVAELSNLVRTSFGPNGRNKLVVNHLGRLFVTSDAATIIREIEVVHPAAKLLVMASQAQEAEMGDSTNMVLILAGELLKKAENLLIMGLHPSEIVRGYELACVKALAELDTLSTKTLDSPPTQSGLAAALKPAIASKQYGYEDTLAALVAEAALAVMPPNPKNFNVDNVRVVKIMGGSLAGSQVVQGMVFGRQPEGMVTKVKKAKVAVFTCGLDIAQTETKGTVLLKNADEMLNFTSGEEKHLEKIFQEIADSGVKVIIAGSTVGELALHYLNRLDIAVLKVLSKFELRRLCRVVNATPLARMGAPTAEEAGAVDVFECIEIGGDRVTVLRQLAPGEPGFDASAPGERTRTATIVLRGATANRLDDLERAVDDGVSVIKALLKDARLVPGAGAAELELARRVEAYGAGLRGLAQHGVRRWAAALEVVPRTIAENAFGGAEGNEVVSRLWARHGDAAGAAWGVDRLQMETDGTLDAGAHGIFDSLAAKSWAIKLATEAAVSVLSVDSIIMSKPAGGPKIPQQAGNWDEDD</sequence>
<dbReference type="InterPro" id="IPR027413">
    <property type="entry name" value="GROEL-like_equatorial_sf"/>
</dbReference>
<comment type="similarity">
    <text evidence="2 8">Belongs to the TCP-1 chaperonin family.</text>
</comment>
<evidence type="ECO:0000256" key="7">
    <source>
        <dbReference type="ARBA" id="ARBA00029602"/>
    </source>
</evidence>
<protein>
    <recommendedName>
        <fullName evidence="7">CCT-theta</fullName>
    </recommendedName>
</protein>
<dbReference type="OrthoDB" id="1748577at2759"/>
<dbReference type="AlphaFoldDB" id="A0A165SRB1"/>
<gene>
    <name evidence="9" type="ORF">DAEQUDRAFT_705520</name>
</gene>
<dbReference type="SUPFAM" id="SSF54849">
    <property type="entry name" value="GroEL-intermediate domain like"/>
    <property type="match status" value="1"/>
</dbReference>
<keyword evidence="6 8" id="KW-0143">Chaperone</keyword>
<dbReference type="Pfam" id="PF00118">
    <property type="entry name" value="Cpn60_TCP1"/>
    <property type="match status" value="1"/>
</dbReference>
<dbReference type="InterPro" id="IPR002423">
    <property type="entry name" value="Cpn60/GroEL/TCP-1"/>
</dbReference>
<dbReference type="InterPro" id="IPR017998">
    <property type="entry name" value="Chaperone_TCP-1"/>
</dbReference>
<evidence type="ECO:0000256" key="5">
    <source>
        <dbReference type="ARBA" id="ARBA00022840"/>
    </source>
</evidence>
<evidence type="ECO:0000256" key="4">
    <source>
        <dbReference type="ARBA" id="ARBA00022741"/>
    </source>
</evidence>
<accession>A0A165SRB1</accession>
<dbReference type="Gene3D" id="3.30.260.10">
    <property type="entry name" value="TCP-1-like chaperonin intermediate domain"/>
    <property type="match status" value="1"/>
</dbReference>
<evidence type="ECO:0000256" key="3">
    <source>
        <dbReference type="ARBA" id="ARBA00022490"/>
    </source>
</evidence>
<dbReference type="Gene3D" id="1.10.560.10">
    <property type="entry name" value="GroEL-like equatorial domain"/>
    <property type="match status" value="1"/>
</dbReference>
<evidence type="ECO:0000256" key="8">
    <source>
        <dbReference type="RuleBase" id="RU004187"/>
    </source>
</evidence>
<dbReference type="InterPro" id="IPR012721">
    <property type="entry name" value="Chap_CCT_theta"/>
</dbReference>
<evidence type="ECO:0000256" key="6">
    <source>
        <dbReference type="ARBA" id="ARBA00023186"/>
    </source>
</evidence>
<dbReference type="GO" id="GO:0140662">
    <property type="term" value="F:ATP-dependent protein folding chaperone"/>
    <property type="evidence" value="ECO:0007669"/>
    <property type="project" value="InterPro"/>
</dbReference>
<dbReference type="Proteomes" id="UP000076727">
    <property type="component" value="Unassembled WGS sequence"/>
</dbReference>
<dbReference type="EMBL" id="KV429041">
    <property type="protein sequence ID" value="KZT72374.1"/>
    <property type="molecule type" value="Genomic_DNA"/>
</dbReference>
<keyword evidence="4 8" id="KW-0547">Nucleotide-binding</keyword>
<reference evidence="9 10" key="1">
    <citation type="journal article" date="2016" name="Mol. Biol. Evol.">
        <title>Comparative Genomics of Early-Diverging Mushroom-Forming Fungi Provides Insights into the Origins of Lignocellulose Decay Capabilities.</title>
        <authorList>
            <person name="Nagy L.G."/>
            <person name="Riley R."/>
            <person name="Tritt A."/>
            <person name="Adam C."/>
            <person name="Daum C."/>
            <person name="Floudas D."/>
            <person name="Sun H."/>
            <person name="Yadav J.S."/>
            <person name="Pangilinan J."/>
            <person name="Larsson K.H."/>
            <person name="Matsuura K."/>
            <person name="Barry K."/>
            <person name="Labutti K."/>
            <person name="Kuo R."/>
            <person name="Ohm R.A."/>
            <person name="Bhattacharya S.S."/>
            <person name="Shirouzu T."/>
            <person name="Yoshinaga Y."/>
            <person name="Martin F.M."/>
            <person name="Grigoriev I.V."/>
            <person name="Hibbett D.S."/>
        </authorList>
    </citation>
    <scope>NUCLEOTIDE SEQUENCE [LARGE SCALE GENOMIC DNA]</scope>
    <source>
        <strain evidence="9 10">L-15889</strain>
    </source>
</reference>
<keyword evidence="3" id="KW-0963">Cytoplasm</keyword>
<name>A0A165SRB1_9APHY</name>
<dbReference type="GO" id="GO:0005524">
    <property type="term" value="F:ATP binding"/>
    <property type="evidence" value="ECO:0007669"/>
    <property type="project" value="UniProtKB-KW"/>
</dbReference>
<dbReference type="InterPro" id="IPR027410">
    <property type="entry name" value="TCP-1-like_intermed_sf"/>
</dbReference>
<evidence type="ECO:0000256" key="2">
    <source>
        <dbReference type="ARBA" id="ARBA00008020"/>
    </source>
</evidence>
<dbReference type="PANTHER" id="PTHR11353">
    <property type="entry name" value="CHAPERONIN"/>
    <property type="match status" value="1"/>
</dbReference>
<evidence type="ECO:0000313" key="9">
    <source>
        <dbReference type="EMBL" id="KZT72374.1"/>
    </source>
</evidence>
<dbReference type="InterPro" id="IPR002194">
    <property type="entry name" value="Chaperonin_TCP-1_CS"/>
</dbReference>
<dbReference type="SUPFAM" id="SSF52029">
    <property type="entry name" value="GroEL apical domain-like"/>
    <property type="match status" value="1"/>
</dbReference>
<dbReference type="InterPro" id="IPR027409">
    <property type="entry name" value="GroEL-like_apical_dom_sf"/>
</dbReference>
<evidence type="ECO:0000256" key="1">
    <source>
        <dbReference type="ARBA" id="ARBA00004496"/>
    </source>
</evidence>
<dbReference type="CDD" id="cd03341">
    <property type="entry name" value="TCP1_theta"/>
    <property type="match status" value="1"/>
</dbReference>
<dbReference type="NCBIfam" id="TIGR02346">
    <property type="entry name" value="chap_CCT_theta"/>
    <property type="match status" value="1"/>
</dbReference>
<dbReference type="GO" id="GO:0016887">
    <property type="term" value="F:ATP hydrolysis activity"/>
    <property type="evidence" value="ECO:0007669"/>
    <property type="project" value="InterPro"/>
</dbReference>
<comment type="subcellular location">
    <subcellularLocation>
        <location evidence="1">Cytoplasm</location>
    </subcellularLocation>
</comment>
<dbReference type="GO" id="GO:0005832">
    <property type="term" value="C:chaperonin-containing T-complex"/>
    <property type="evidence" value="ECO:0007669"/>
    <property type="project" value="UniProtKB-ARBA"/>
</dbReference>
<dbReference type="SUPFAM" id="SSF48592">
    <property type="entry name" value="GroEL equatorial domain-like"/>
    <property type="match status" value="1"/>
</dbReference>
<dbReference type="STRING" id="1314783.A0A165SRB1"/>
<dbReference type="GO" id="GO:0051082">
    <property type="term" value="F:unfolded protein binding"/>
    <property type="evidence" value="ECO:0007669"/>
    <property type="project" value="InterPro"/>
</dbReference>
<dbReference type="PROSITE" id="PS00750">
    <property type="entry name" value="TCP1_1"/>
    <property type="match status" value="1"/>
</dbReference>
<dbReference type="Gene3D" id="3.50.7.10">
    <property type="entry name" value="GroEL"/>
    <property type="match status" value="1"/>
</dbReference>
<organism evidence="9 10">
    <name type="scientific">Daedalea quercina L-15889</name>
    <dbReference type="NCBI Taxonomy" id="1314783"/>
    <lineage>
        <taxon>Eukaryota</taxon>
        <taxon>Fungi</taxon>
        <taxon>Dikarya</taxon>
        <taxon>Basidiomycota</taxon>
        <taxon>Agaricomycotina</taxon>
        <taxon>Agaricomycetes</taxon>
        <taxon>Polyporales</taxon>
        <taxon>Fomitopsis</taxon>
    </lineage>
</organism>
<dbReference type="FunFam" id="3.50.7.10:FF:000008">
    <property type="entry name" value="T-complex protein 1 subunit theta"/>
    <property type="match status" value="1"/>
</dbReference>
<dbReference type="PRINTS" id="PR00304">
    <property type="entry name" value="TCOMPLEXTCP1"/>
</dbReference>
<keyword evidence="10" id="KW-1185">Reference proteome</keyword>
<evidence type="ECO:0000313" key="10">
    <source>
        <dbReference type="Proteomes" id="UP000076727"/>
    </source>
</evidence>